<comment type="catalytic activity">
    <reaction evidence="10 12">
        <text>dTMP + ATP = dTDP + ADP</text>
        <dbReference type="Rhea" id="RHEA:13517"/>
        <dbReference type="ChEBI" id="CHEBI:30616"/>
        <dbReference type="ChEBI" id="CHEBI:58369"/>
        <dbReference type="ChEBI" id="CHEBI:63528"/>
        <dbReference type="ChEBI" id="CHEBI:456216"/>
        <dbReference type="EC" id="2.7.4.9"/>
    </reaction>
</comment>
<evidence type="ECO:0000259" key="13">
    <source>
        <dbReference type="Pfam" id="PF02223"/>
    </source>
</evidence>
<reference evidence="14" key="1">
    <citation type="submission" date="2021-04" db="EMBL/GenBank/DDBJ databases">
        <authorList>
            <person name="Pira H."/>
            <person name="Risdian C."/>
            <person name="Wink J."/>
        </authorList>
    </citation>
    <scope>NUCLEOTIDE SEQUENCE</scope>
    <source>
        <strain evidence="14">WH158</strain>
    </source>
</reference>
<evidence type="ECO:0000313" key="15">
    <source>
        <dbReference type="Proteomes" id="UP001138681"/>
    </source>
</evidence>
<comment type="function">
    <text evidence="11 12">Phosphorylation of dTMP to form dTDP in both de novo and salvage pathways of dTTP synthesis.</text>
</comment>
<dbReference type="EMBL" id="JAGSPC010000001">
    <property type="protein sequence ID" value="MBV7260020.1"/>
    <property type="molecule type" value="Genomic_DNA"/>
</dbReference>
<dbReference type="InterPro" id="IPR018095">
    <property type="entry name" value="Thymidylate_kin_CS"/>
</dbReference>
<dbReference type="PANTHER" id="PTHR10344:SF4">
    <property type="entry name" value="UMP-CMP KINASE 2, MITOCHONDRIAL"/>
    <property type="match status" value="1"/>
</dbReference>
<evidence type="ECO:0000256" key="3">
    <source>
        <dbReference type="ARBA" id="ARBA00017144"/>
    </source>
</evidence>
<dbReference type="Proteomes" id="UP001138681">
    <property type="component" value="Unassembled WGS sequence"/>
</dbReference>
<evidence type="ECO:0000256" key="1">
    <source>
        <dbReference type="ARBA" id="ARBA00009776"/>
    </source>
</evidence>
<evidence type="ECO:0000256" key="12">
    <source>
        <dbReference type="HAMAP-Rule" id="MF_00165"/>
    </source>
</evidence>
<feature type="binding site" evidence="12">
    <location>
        <begin position="15"/>
        <end position="22"/>
    </location>
    <ligand>
        <name>ATP</name>
        <dbReference type="ChEBI" id="CHEBI:30616"/>
    </ligand>
</feature>
<accession>A0A9X1JLD2</accession>
<dbReference type="PROSITE" id="PS01331">
    <property type="entry name" value="THYMIDYLATE_KINASE"/>
    <property type="match status" value="1"/>
</dbReference>
<evidence type="ECO:0000313" key="14">
    <source>
        <dbReference type="EMBL" id="MBV7260020.1"/>
    </source>
</evidence>
<dbReference type="AlphaFoldDB" id="A0A9X1JLD2"/>
<gene>
    <name evidence="12 14" type="primary">tmk</name>
    <name evidence="14" type="ORF">KCG46_10620</name>
</gene>
<keyword evidence="8 12" id="KW-0067">ATP-binding</keyword>
<comment type="caution">
    <text evidence="14">The sequence shown here is derived from an EMBL/GenBank/DDBJ whole genome shotgun (WGS) entry which is preliminary data.</text>
</comment>
<protein>
    <recommendedName>
        <fullName evidence="3 12">Thymidylate kinase</fullName>
        <ecNumber evidence="2 12">2.7.4.9</ecNumber>
    </recommendedName>
    <alternativeName>
        <fullName evidence="9 12">dTMP kinase</fullName>
    </alternativeName>
</protein>
<dbReference type="GO" id="GO:0006227">
    <property type="term" value="P:dUDP biosynthetic process"/>
    <property type="evidence" value="ECO:0007669"/>
    <property type="project" value="TreeGrafter"/>
</dbReference>
<organism evidence="14 15">
    <name type="scientific">Erythrobacter crassostreae</name>
    <dbReference type="NCBI Taxonomy" id="2828328"/>
    <lineage>
        <taxon>Bacteria</taxon>
        <taxon>Pseudomonadati</taxon>
        <taxon>Pseudomonadota</taxon>
        <taxon>Alphaproteobacteria</taxon>
        <taxon>Sphingomonadales</taxon>
        <taxon>Erythrobacteraceae</taxon>
        <taxon>Erythrobacter/Porphyrobacter group</taxon>
        <taxon>Erythrobacter</taxon>
    </lineage>
</organism>
<evidence type="ECO:0000256" key="5">
    <source>
        <dbReference type="ARBA" id="ARBA00022727"/>
    </source>
</evidence>
<dbReference type="EC" id="2.7.4.9" evidence="2 12"/>
<feature type="domain" description="Thymidylate kinase-like" evidence="13">
    <location>
        <begin position="13"/>
        <end position="203"/>
    </location>
</feature>
<dbReference type="GO" id="GO:0005829">
    <property type="term" value="C:cytosol"/>
    <property type="evidence" value="ECO:0007669"/>
    <property type="project" value="TreeGrafter"/>
</dbReference>
<keyword evidence="6 12" id="KW-0547">Nucleotide-binding</keyword>
<dbReference type="NCBIfam" id="TIGR00041">
    <property type="entry name" value="DTMP_kinase"/>
    <property type="match status" value="1"/>
</dbReference>
<dbReference type="GO" id="GO:0006235">
    <property type="term" value="P:dTTP biosynthetic process"/>
    <property type="evidence" value="ECO:0007669"/>
    <property type="project" value="UniProtKB-UniRule"/>
</dbReference>
<evidence type="ECO:0000256" key="7">
    <source>
        <dbReference type="ARBA" id="ARBA00022777"/>
    </source>
</evidence>
<evidence type="ECO:0000256" key="8">
    <source>
        <dbReference type="ARBA" id="ARBA00022840"/>
    </source>
</evidence>
<dbReference type="GO" id="GO:0005524">
    <property type="term" value="F:ATP binding"/>
    <property type="evidence" value="ECO:0007669"/>
    <property type="project" value="UniProtKB-UniRule"/>
</dbReference>
<dbReference type="PANTHER" id="PTHR10344">
    <property type="entry name" value="THYMIDYLATE KINASE"/>
    <property type="match status" value="1"/>
</dbReference>
<evidence type="ECO:0000256" key="11">
    <source>
        <dbReference type="ARBA" id="ARBA00057735"/>
    </source>
</evidence>
<sequence length="217" mass="22564">MTDVQVRGRFVAFEGGEGAGKTTQAELLAAALRARAIEVDVTREPGGTPGAEAIRTLLLDPPGDGWSLKAEALLFAAARADHVEHRILPALEAGKWVICDRFVDSSRAYQGGAGGLGDEAILGLHQFGSDGLRPDLTVLLDVDPDKLGQRLIERDGGKADAIGGRSSDYHQKVASRFSVLAQANPKSFAVVDGSGAADQVHDAVMQAIVSLLSGGAG</sequence>
<evidence type="ECO:0000256" key="10">
    <source>
        <dbReference type="ARBA" id="ARBA00048743"/>
    </source>
</evidence>
<keyword evidence="4 12" id="KW-0808">Transferase</keyword>
<dbReference type="FunFam" id="3.40.50.300:FF:000225">
    <property type="entry name" value="Thymidylate kinase"/>
    <property type="match status" value="1"/>
</dbReference>
<dbReference type="Pfam" id="PF02223">
    <property type="entry name" value="Thymidylate_kin"/>
    <property type="match status" value="1"/>
</dbReference>
<comment type="similarity">
    <text evidence="1 12">Belongs to the thymidylate kinase family.</text>
</comment>
<dbReference type="GO" id="GO:0006233">
    <property type="term" value="P:dTDP biosynthetic process"/>
    <property type="evidence" value="ECO:0007669"/>
    <property type="project" value="InterPro"/>
</dbReference>
<keyword evidence="15" id="KW-1185">Reference proteome</keyword>
<dbReference type="InterPro" id="IPR039430">
    <property type="entry name" value="Thymidylate_kin-like_dom"/>
</dbReference>
<evidence type="ECO:0000256" key="6">
    <source>
        <dbReference type="ARBA" id="ARBA00022741"/>
    </source>
</evidence>
<dbReference type="CDD" id="cd01672">
    <property type="entry name" value="TMPK"/>
    <property type="match status" value="1"/>
</dbReference>
<dbReference type="RefSeq" id="WP_218405188.1">
    <property type="nucleotide sequence ID" value="NZ_JAGSPC010000001.1"/>
</dbReference>
<evidence type="ECO:0000256" key="2">
    <source>
        <dbReference type="ARBA" id="ARBA00012980"/>
    </source>
</evidence>
<dbReference type="InterPro" id="IPR018094">
    <property type="entry name" value="Thymidylate_kinase"/>
</dbReference>
<evidence type="ECO:0000256" key="9">
    <source>
        <dbReference type="ARBA" id="ARBA00029962"/>
    </source>
</evidence>
<name>A0A9X1JLD2_9SPHN</name>
<dbReference type="GO" id="GO:0004798">
    <property type="term" value="F:dTMP kinase activity"/>
    <property type="evidence" value="ECO:0007669"/>
    <property type="project" value="UniProtKB-UniRule"/>
</dbReference>
<evidence type="ECO:0000256" key="4">
    <source>
        <dbReference type="ARBA" id="ARBA00022679"/>
    </source>
</evidence>
<keyword evidence="7 12" id="KW-0418">Kinase</keyword>
<dbReference type="HAMAP" id="MF_00165">
    <property type="entry name" value="Thymidylate_kinase"/>
    <property type="match status" value="1"/>
</dbReference>
<keyword evidence="5 12" id="KW-0545">Nucleotide biosynthesis</keyword>
<proteinExistence type="inferred from homology"/>